<feature type="transmembrane region" description="Helical" evidence="12">
    <location>
        <begin position="75"/>
        <end position="91"/>
    </location>
</feature>
<keyword evidence="8 12" id="KW-1133">Transmembrane helix</keyword>
<dbReference type="AlphaFoldDB" id="A0A0C2S4B7"/>
<evidence type="ECO:0000313" key="13">
    <source>
        <dbReference type="EMBL" id="KIL57505.1"/>
    </source>
</evidence>
<dbReference type="GO" id="GO:0046923">
    <property type="term" value="F:ER retention sequence binding"/>
    <property type="evidence" value="ECO:0007669"/>
    <property type="project" value="InterPro"/>
</dbReference>
<dbReference type="GO" id="GO:0005789">
    <property type="term" value="C:endoplasmic reticulum membrane"/>
    <property type="evidence" value="ECO:0007669"/>
    <property type="project" value="UniProtKB-SubCell"/>
</dbReference>
<evidence type="ECO:0000256" key="4">
    <source>
        <dbReference type="ARBA" id="ARBA00022692"/>
    </source>
</evidence>
<evidence type="ECO:0000313" key="14">
    <source>
        <dbReference type="Proteomes" id="UP000054549"/>
    </source>
</evidence>
<accession>A0A0C2S4B7</accession>
<evidence type="ECO:0000256" key="10">
    <source>
        <dbReference type="ARBA" id="ARBA00023170"/>
    </source>
</evidence>
<keyword evidence="7" id="KW-0653">Protein transport</keyword>
<dbReference type="STRING" id="946122.A0A0C2S4B7"/>
<evidence type="ECO:0000256" key="5">
    <source>
        <dbReference type="ARBA" id="ARBA00022824"/>
    </source>
</evidence>
<keyword evidence="4 12" id="KW-0812">Transmembrane</keyword>
<keyword evidence="6" id="KW-0931">ER-Golgi transport</keyword>
<evidence type="ECO:0000256" key="1">
    <source>
        <dbReference type="ARBA" id="ARBA00004477"/>
    </source>
</evidence>
<gene>
    <name evidence="13" type="ORF">M378DRAFT_171700</name>
</gene>
<organism evidence="13 14">
    <name type="scientific">Amanita muscaria (strain Koide BX008)</name>
    <dbReference type="NCBI Taxonomy" id="946122"/>
    <lineage>
        <taxon>Eukaryota</taxon>
        <taxon>Fungi</taxon>
        <taxon>Dikarya</taxon>
        <taxon>Basidiomycota</taxon>
        <taxon>Agaricomycotina</taxon>
        <taxon>Agaricomycetes</taxon>
        <taxon>Agaricomycetidae</taxon>
        <taxon>Agaricales</taxon>
        <taxon>Pluteineae</taxon>
        <taxon>Amanitaceae</taxon>
        <taxon>Amanita</taxon>
    </lineage>
</organism>
<dbReference type="Proteomes" id="UP000054549">
    <property type="component" value="Unassembled WGS sequence"/>
</dbReference>
<evidence type="ECO:0000256" key="7">
    <source>
        <dbReference type="ARBA" id="ARBA00022927"/>
    </source>
</evidence>
<evidence type="ECO:0000256" key="8">
    <source>
        <dbReference type="ARBA" id="ARBA00022989"/>
    </source>
</evidence>
<proteinExistence type="inferred from homology"/>
<dbReference type="GO" id="GO:0015031">
    <property type="term" value="P:protein transport"/>
    <property type="evidence" value="ECO:0007669"/>
    <property type="project" value="UniProtKB-KW"/>
</dbReference>
<keyword evidence="5" id="KW-0256">Endoplasmic reticulum</keyword>
<evidence type="ECO:0000256" key="3">
    <source>
        <dbReference type="ARBA" id="ARBA00022448"/>
    </source>
</evidence>
<evidence type="ECO:0000256" key="6">
    <source>
        <dbReference type="ARBA" id="ARBA00022892"/>
    </source>
</evidence>
<sequence>MQMSRSCRGISFKTQALYATVFLARYPDLFFRFISLYNSLMKIVLVGTSCYILYLMRYKYRLTHDPAIDTFKVEYLVAPCFILSLIFNYRYTILEILWSFSIFLESVAIFPQLSMLQRTGEAGMVTTHYVVALGAYRAFQNLSWIHRYEAHGIFEPIRIVTGVVQTVLYLIFFYIYFTRVDSSQCDEKQNEEKQNEEKQNEEKQNEEKQSEEKISEKSAPSQEQV</sequence>
<dbReference type="InterPro" id="IPR000133">
    <property type="entry name" value="ER_ret_rcpt"/>
</dbReference>
<feature type="compositionally biased region" description="Basic and acidic residues" evidence="11">
    <location>
        <begin position="186"/>
        <end position="216"/>
    </location>
</feature>
<comment type="subcellular location">
    <subcellularLocation>
        <location evidence="1">Endoplasmic reticulum membrane</location>
        <topology evidence="1">Multi-pass membrane protein</topology>
    </subcellularLocation>
</comment>
<dbReference type="InParanoid" id="A0A0C2S4B7"/>
<reference evidence="13 14" key="1">
    <citation type="submission" date="2014-04" db="EMBL/GenBank/DDBJ databases">
        <title>Evolutionary Origins and Diversification of the Mycorrhizal Mutualists.</title>
        <authorList>
            <consortium name="DOE Joint Genome Institute"/>
            <consortium name="Mycorrhizal Genomics Consortium"/>
            <person name="Kohler A."/>
            <person name="Kuo A."/>
            <person name="Nagy L.G."/>
            <person name="Floudas D."/>
            <person name="Copeland A."/>
            <person name="Barry K.W."/>
            <person name="Cichocki N."/>
            <person name="Veneault-Fourrey C."/>
            <person name="LaButti K."/>
            <person name="Lindquist E.A."/>
            <person name="Lipzen A."/>
            <person name="Lundell T."/>
            <person name="Morin E."/>
            <person name="Murat C."/>
            <person name="Riley R."/>
            <person name="Ohm R."/>
            <person name="Sun H."/>
            <person name="Tunlid A."/>
            <person name="Henrissat B."/>
            <person name="Grigoriev I.V."/>
            <person name="Hibbett D.S."/>
            <person name="Martin F."/>
        </authorList>
    </citation>
    <scope>NUCLEOTIDE SEQUENCE [LARGE SCALE GENOMIC DNA]</scope>
    <source>
        <strain evidence="13 14">Koide BX008</strain>
    </source>
</reference>
<evidence type="ECO:0000256" key="9">
    <source>
        <dbReference type="ARBA" id="ARBA00023136"/>
    </source>
</evidence>
<evidence type="ECO:0000256" key="11">
    <source>
        <dbReference type="SAM" id="MobiDB-lite"/>
    </source>
</evidence>
<feature type="transmembrane region" description="Helical" evidence="12">
    <location>
        <begin position="159"/>
        <end position="177"/>
    </location>
</feature>
<dbReference type="FunCoup" id="A0A0C2S4B7">
    <property type="interactions" value="201"/>
</dbReference>
<evidence type="ECO:0008006" key="15">
    <source>
        <dbReference type="Google" id="ProtNLM"/>
    </source>
</evidence>
<dbReference type="PRINTS" id="PR00660">
    <property type="entry name" value="ERLUMENR"/>
</dbReference>
<keyword evidence="10" id="KW-0675">Receptor</keyword>
<feature type="transmembrane region" description="Helical" evidence="12">
    <location>
        <begin position="97"/>
        <end position="115"/>
    </location>
</feature>
<dbReference type="EMBL" id="KN818367">
    <property type="protein sequence ID" value="KIL57505.1"/>
    <property type="molecule type" value="Genomic_DNA"/>
</dbReference>
<keyword evidence="3" id="KW-0813">Transport</keyword>
<dbReference type="GO" id="GO:0006621">
    <property type="term" value="P:protein retention in ER lumen"/>
    <property type="evidence" value="ECO:0007669"/>
    <property type="project" value="InterPro"/>
</dbReference>
<dbReference type="PANTHER" id="PTHR10585">
    <property type="entry name" value="ER LUMEN PROTEIN RETAINING RECEPTOR"/>
    <property type="match status" value="1"/>
</dbReference>
<keyword evidence="14" id="KW-1185">Reference proteome</keyword>
<comment type="similarity">
    <text evidence="2">Belongs to the ERD2 family.</text>
</comment>
<feature type="region of interest" description="Disordered" evidence="11">
    <location>
        <begin position="186"/>
        <end position="225"/>
    </location>
</feature>
<evidence type="ECO:0000256" key="12">
    <source>
        <dbReference type="SAM" id="Phobius"/>
    </source>
</evidence>
<keyword evidence="9 12" id="KW-0472">Membrane</keyword>
<name>A0A0C2S4B7_AMAMK</name>
<dbReference type="Pfam" id="PF00810">
    <property type="entry name" value="ER_lumen_recept"/>
    <property type="match status" value="1"/>
</dbReference>
<protein>
    <recommendedName>
        <fullName evidence="15">ER lumen protein-retaining receptor</fullName>
    </recommendedName>
</protein>
<feature type="transmembrane region" description="Helical" evidence="12">
    <location>
        <begin position="29"/>
        <end position="54"/>
    </location>
</feature>
<dbReference type="HOGENOM" id="CLU_057784_0_0_1"/>
<dbReference type="GO" id="GO:0016192">
    <property type="term" value="P:vesicle-mediated transport"/>
    <property type="evidence" value="ECO:0007669"/>
    <property type="project" value="UniProtKB-KW"/>
</dbReference>
<evidence type="ECO:0000256" key="2">
    <source>
        <dbReference type="ARBA" id="ARBA00010120"/>
    </source>
</evidence>
<dbReference type="OrthoDB" id="7694678at2759"/>